<dbReference type="InterPro" id="IPR015330">
    <property type="entry name" value="DNA_primase/pol_bifunc_N"/>
</dbReference>
<dbReference type="RefSeq" id="WP_145232105.1">
    <property type="nucleotide sequence ID" value="NZ_CP036343.1"/>
</dbReference>
<name>A0A517VMD6_9PLAN</name>
<dbReference type="OrthoDB" id="247920at2"/>
<accession>A0A517VMD6</accession>
<dbReference type="Pfam" id="PF08708">
    <property type="entry name" value="PriCT_1"/>
    <property type="match status" value="1"/>
</dbReference>
<reference evidence="2 3" key="1">
    <citation type="submission" date="2019-02" db="EMBL/GenBank/DDBJ databases">
        <title>Deep-cultivation of Planctomycetes and their phenomic and genomic characterization uncovers novel biology.</title>
        <authorList>
            <person name="Wiegand S."/>
            <person name="Jogler M."/>
            <person name="Boedeker C."/>
            <person name="Pinto D."/>
            <person name="Vollmers J."/>
            <person name="Rivas-Marin E."/>
            <person name="Kohn T."/>
            <person name="Peeters S.H."/>
            <person name="Heuer A."/>
            <person name="Rast P."/>
            <person name="Oberbeckmann S."/>
            <person name="Bunk B."/>
            <person name="Jeske O."/>
            <person name="Meyerdierks A."/>
            <person name="Storesund J.E."/>
            <person name="Kallscheuer N."/>
            <person name="Luecker S."/>
            <person name="Lage O.M."/>
            <person name="Pohl T."/>
            <person name="Merkel B.J."/>
            <person name="Hornburger P."/>
            <person name="Mueller R.-W."/>
            <person name="Bruemmer F."/>
            <person name="Labrenz M."/>
            <person name="Spormann A.M."/>
            <person name="Op den Camp H."/>
            <person name="Overmann J."/>
            <person name="Amann R."/>
            <person name="Jetten M.S.M."/>
            <person name="Mascher T."/>
            <person name="Medema M.H."/>
            <person name="Devos D.P."/>
            <person name="Kaster A.-K."/>
            <person name="Ovreas L."/>
            <person name="Rohde M."/>
            <person name="Galperin M.Y."/>
            <person name="Jogler C."/>
        </authorList>
    </citation>
    <scope>NUCLEOTIDE SEQUENCE [LARGE SCALE GENOMIC DNA]</scope>
    <source>
        <strain evidence="2 3">Pan161</strain>
    </source>
</reference>
<feature type="domain" description="DNA primase/polymerase bifunctional N-terminal" evidence="1">
    <location>
        <begin position="11"/>
        <end position="157"/>
    </location>
</feature>
<evidence type="ECO:0000313" key="2">
    <source>
        <dbReference type="EMBL" id="QDT94182.1"/>
    </source>
</evidence>
<dbReference type="SUPFAM" id="SSF56747">
    <property type="entry name" value="Prim-pol domain"/>
    <property type="match status" value="1"/>
</dbReference>
<organism evidence="2 3">
    <name type="scientific">Gimesia algae</name>
    <dbReference type="NCBI Taxonomy" id="2527971"/>
    <lineage>
        <taxon>Bacteria</taxon>
        <taxon>Pseudomonadati</taxon>
        <taxon>Planctomycetota</taxon>
        <taxon>Planctomycetia</taxon>
        <taxon>Planctomycetales</taxon>
        <taxon>Planctomycetaceae</taxon>
        <taxon>Gimesia</taxon>
    </lineage>
</organism>
<proteinExistence type="predicted"/>
<gene>
    <name evidence="2" type="ORF">Pan161_58750</name>
</gene>
<dbReference type="AlphaFoldDB" id="A0A517VMD6"/>
<dbReference type="CDD" id="cd04859">
    <property type="entry name" value="Prim_Pol"/>
    <property type="match status" value="1"/>
</dbReference>
<dbReference type="InterPro" id="IPR014820">
    <property type="entry name" value="PriCT_1"/>
</dbReference>
<dbReference type="SMART" id="SM00943">
    <property type="entry name" value="Prim-Pol"/>
    <property type="match status" value="1"/>
</dbReference>
<evidence type="ECO:0000313" key="3">
    <source>
        <dbReference type="Proteomes" id="UP000316855"/>
    </source>
</evidence>
<dbReference type="EMBL" id="CP036343">
    <property type="protein sequence ID" value="QDT94182.1"/>
    <property type="molecule type" value="Genomic_DNA"/>
</dbReference>
<dbReference type="Pfam" id="PF09250">
    <property type="entry name" value="Prim-Pol"/>
    <property type="match status" value="1"/>
</dbReference>
<evidence type="ECO:0000259" key="1">
    <source>
        <dbReference type="SMART" id="SM00943"/>
    </source>
</evidence>
<dbReference type="Proteomes" id="UP000316855">
    <property type="component" value="Chromosome"/>
</dbReference>
<sequence>MNHRDKVISQAVKYSAHFGLAVLPLSSSKQPPRDFAWQPLQNRRMTVKEILGCPVWENIGIVTGAISGVAVIDCDTMEAANRFWNECKTPVVVETPKGFHFFYRHPGQSVKTCQSDGYDIRGDGGYVVAPPSVVNGKHYRFHSGAEQFRPENLPLFNLSWIPKPKSETCSTEFDKKIRDGEAYVKRIYAVSGQNGHNETYKVVCYLKESGMDELEAWAVLHRWNDTNAQPPWNEKELLHKLKSVFRKA</sequence>
<dbReference type="KEGG" id="gax:Pan161_58750"/>
<protein>
    <recommendedName>
        <fullName evidence="1">DNA primase/polymerase bifunctional N-terminal domain-containing protein</fullName>
    </recommendedName>
</protein>
<keyword evidence="3" id="KW-1185">Reference proteome</keyword>